<evidence type="ECO:0008006" key="3">
    <source>
        <dbReference type="Google" id="ProtNLM"/>
    </source>
</evidence>
<reference evidence="1 2" key="1">
    <citation type="submission" date="2016-08" db="EMBL/GenBank/DDBJ databases">
        <title>Complete Genome Sequence Of The Indigo Reducing Clostridium isatidis DSM15098.</title>
        <authorList>
            <person name="Little G.T."/>
            <person name="Minton N.P."/>
        </authorList>
    </citation>
    <scope>NUCLEOTIDE SEQUENCE [LARGE SCALE GENOMIC DNA]</scope>
    <source>
        <strain evidence="1 2">DSM 15098</strain>
    </source>
</reference>
<dbReference type="EMBL" id="CP016786">
    <property type="protein sequence ID" value="ASW44116.1"/>
    <property type="molecule type" value="Genomic_DNA"/>
</dbReference>
<name>A0A343JF08_9CLOT</name>
<keyword evidence="2" id="KW-1185">Reference proteome</keyword>
<accession>A0A343JF08</accession>
<dbReference type="KEGG" id="cia:BEN51_11705"/>
<evidence type="ECO:0000313" key="2">
    <source>
        <dbReference type="Proteomes" id="UP000264883"/>
    </source>
</evidence>
<organism evidence="1 2">
    <name type="scientific">Clostridium isatidis</name>
    <dbReference type="NCBI Taxonomy" id="182773"/>
    <lineage>
        <taxon>Bacteria</taxon>
        <taxon>Bacillati</taxon>
        <taxon>Bacillota</taxon>
        <taxon>Clostridia</taxon>
        <taxon>Eubacteriales</taxon>
        <taxon>Clostridiaceae</taxon>
        <taxon>Clostridium</taxon>
    </lineage>
</organism>
<dbReference type="AlphaFoldDB" id="A0A343JF08"/>
<dbReference type="OrthoDB" id="175771at2"/>
<dbReference type="RefSeq" id="WP_119866241.1">
    <property type="nucleotide sequence ID" value="NZ_CP016786.1"/>
</dbReference>
<gene>
    <name evidence="1" type="ORF">BEN51_11705</name>
</gene>
<proteinExistence type="predicted"/>
<evidence type="ECO:0000313" key="1">
    <source>
        <dbReference type="EMBL" id="ASW44116.1"/>
    </source>
</evidence>
<dbReference type="Proteomes" id="UP000264883">
    <property type="component" value="Chromosome"/>
</dbReference>
<protein>
    <recommendedName>
        <fullName evidence="3">AlgX/AlgJ SGNH hydrolase-like domain-containing protein</fullName>
    </recommendedName>
</protein>
<sequence length="359" mass="42331">MKNKFITFSFIIILSFFLITNIISKDKEISFLERRTLSRFPYITINSILKGDVFEKLENYSLDQFPLRDSFRKLKVFTEFEILKKSDSNNIFIENEKIFKINYPLNKKSLEDFVNKLNSLYEKYLKEMNVYYSIIPDKNYYLLTDDYLTLDYDYLFDYIKSNLNNMEYIDISNYLNIDSYYNTDIHWRQDKLIPIIEVLSKNMNFKINNMNYTKNNYYPFYGSYYGYAPINIKADTLTYLNNSTINAAIVKNYDNSISSIYNLDKLGSIDSYDVFLSGATPFIEITNTNYKSGKELIIFRDSFGSSLAPLLIDGYSKITLIDLRYISPSLLDTIIKFNNQDILILYNTLIINNSSIIKN</sequence>